<keyword evidence="2" id="KW-0342">GTP-binding</keyword>
<accession>A0A3D8S4F6</accession>
<dbReference type="FunFam" id="3.40.50.300:FF:001977">
    <property type="entry name" value="Dynamin GTPase, putative"/>
    <property type="match status" value="1"/>
</dbReference>
<comment type="caution">
    <text evidence="6">The sequence shown here is derived from an EMBL/GenBank/DDBJ whole genome shotgun (WGS) entry which is preliminary data.</text>
</comment>
<gene>
    <name evidence="6" type="ORF">DSM5745_04715</name>
</gene>
<dbReference type="OrthoDB" id="5061070at2759"/>
<evidence type="ECO:0000259" key="5">
    <source>
        <dbReference type="PROSITE" id="PS51718"/>
    </source>
</evidence>
<dbReference type="InterPro" id="IPR030381">
    <property type="entry name" value="G_DYNAMIN_dom"/>
</dbReference>
<sequence>MSQNTPSTGESTPTVDQIPSEPLNILAQSMTTLVRKIQDLRHLGIEDSHITLPKICVIGDQSTGKSSLIEGMSEIKVPRSSGTCTRCPMEINLSGSKRGEPWTCHVYLSRKYMYDGSGKTIRSRKSHSLGPWVEMEQEDELFTTITDRAQIAEAIRCAQLAILNPGRAPANYLPRRNIGVENLDFQEKFSPNIVRLDISAPGFPSLSFYDLPGVINQVESDEDHHLIKLVENLVKRYISQDNCIVLLTLPMTNDVENSSAARIMNGIRGAKDRAVGVLTKPDRVQPGESFTQWLKILEGNKFSYDHGYYVVKNNHDPSVEHSVARQEEDDFFRSSPCFADLVAYRNRFGTRNLQTALSELLFQQIQACLPRIIDEIKKKAEHIDQELSRLAAPPSGNVPFILCKKLHMFKDKVHSQIDGGSRQYPLQKLWNNIAEDFKLALVMTRPTVKLVAELDEQAMDIDRDDDDSECKIVKFSTKRKLSDDSPGPSSSTVADGAKKSPKYHTEHFARFKDPACMFKWEVIRELNEDSASAGIPKLINPKAINELNKMSVAHWRCPMMIFIDESHKLAKKMILHEMKEVFVEYNQTVLFRELEKIIKTYLRQLYVEHVAHVEELYEIEHQQPFTMAYTQLDQATANARKFLESKRLVARENLYLTLQGFPKNDPRRENERKKLGVSELGVDEFRREVEMMAKTRGYYEVASTRFVDSVCQTVHTKLFSKCRETLVKTIESELGIGDENASERCNELMSEDVERQQRRQYFEREKEKVLKAQEWLNTETGTADDEDEVMGDDEPEVKTEAHDSWH</sequence>
<dbReference type="InterPro" id="IPR027417">
    <property type="entry name" value="P-loop_NTPase"/>
</dbReference>
<dbReference type="CDD" id="cd08771">
    <property type="entry name" value="DLP_1"/>
    <property type="match status" value="1"/>
</dbReference>
<reference evidence="6 7" key="1">
    <citation type="journal article" date="2018" name="IMA Fungus">
        <title>IMA Genome-F 9: Draft genome sequence of Annulohypoxylon stygium, Aspergillus mulundensis, Berkeleyomyces basicola (syn. Thielaviopsis basicola), Ceratocystis smalleyi, two Cercospora beticola strains, Coleophoma cylindrospora, Fusarium fracticaudum, Phialophora cf. hyalina, and Morchella septimelata.</title>
        <authorList>
            <person name="Wingfield B.D."/>
            <person name="Bills G.F."/>
            <person name="Dong Y."/>
            <person name="Huang W."/>
            <person name="Nel W.J."/>
            <person name="Swalarsk-Parry B.S."/>
            <person name="Vaghefi N."/>
            <person name="Wilken P.M."/>
            <person name="An Z."/>
            <person name="de Beer Z.W."/>
            <person name="De Vos L."/>
            <person name="Chen L."/>
            <person name="Duong T.A."/>
            <person name="Gao Y."/>
            <person name="Hammerbacher A."/>
            <person name="Kikkert J.R."/>
            <person name="Li Y."/>
            <person name="Li H."/>
            <person name="Li K."/>
            <person name="Li Q."/>
            <person name="Liu X."/>
            <person name="Ma X."/>
            <person name="Naidoo K."/>
            <person name="Pethybridge S.J."/>
            <person name="Sun J."/>
            <person name="Steenkamp E.T."/>
            <person name="van der Nest M.A."/>
            <person name="van Wyk S."/>
            <person name="Wingfield M.J."/>
            <person name="Xiong C."/>
            <person name="Yue Q."/>
            <person name="Zhang X."/>
        </authorList>
    </citation>
    <scope>NUCLEOTIDE SEQUENCE [LARGE SCALE GENOMIC DNA]</scope>
    <source>
        <strain evidence="6 7">DSM 5745</strain>
    </source>
</reference>
<dbReference type="GO" id="GO:0005874">
    <property type="term" value="C:microtubule"/>
    <property type="evidence" value="ECO:0007669"/>
    <property type="project" value="TreeGrafter"/>
</dbReference>
<feature type="domain" description="GED" evidence="4">
    <location>
        <begin position="688"/>
        <end position="784"/>
    </location>
</feature>
<dbReference type="PROSITE" id="PS51388">
    <property type="entry name" value="GED"/>
    <property type="match status" value="1"/>
</dbReference>
<feature type="compositionally biased region" description="Acidic residues" evidence="3">
    <location>
        <begin position="782"/>
        <end position="795"/>
    </location>
</feature>
<dbReference type="PROSITE" id="PS51718">
    <property type="entry name" value="G_DYNAMIN_2"/>
    <property type="match status" value="1"/>
</dbReference>
<organism evidence="6 7">
    <name type="scientific">Aspergillus mulundensis</name>
    <dbReference type="NCBI Taxonomy" id="1810919"/>
    <lineage>
        <taxon>Eukaryota</taxon>
        <taxon>Fungi</taxon>
        <taxon>Dikarya</taxon>
        <taxon>Ascomycota</taxon>
        <taxon>Pezizomycotina</taxon>
        <taxon>Eurotiomycetes</taxon>
        <taxon>Eurotiomycetidae</taxon>
        <taxon>Eurotiales</taxon>
        <taxon>Aspergillaceae</taxon>
        <taxon>Aspergillus</taxon>
        <taxon>Aspergillus subgen. Nidulantes</taxon>
    </lineage>
</organism>
<evidence type="ECO:0000256" key="3">
    <source>
        <dbReference type="SAM" id="MobiDB-lite"/>
    </source>
</evidence>
<dbReference type="AlphaFoldDB" id="A0A3D8S4F6"/>
<dbReference type="SMART" id="SM00053">
    <property type="entry name" value="DYNc"/>
    <property type="match status" value="1"/>
</dbReference>
<dbReference type="PANTHER" id="PTHR11566">
    <property type="entry name" value="DYNAMIN"/>
    <property type="match status" value="1"/>
</dbReference>
<dbReference type="GO" id="GO:0008017">
    <property type="term" value="F:microtubule binding"/>
    <property type="evidence" value="ECO:0007669"/>
    <property type="project" value="TreeGrafter"/>
</dbReference>
<dbReference type="SUPFAM" id="SSF52540">
    <property type="entry name" value="P-loop containing nucleoside triphosphate hydrolases"/>
    <property type="match status" value="1"/>
</dbReference>
<evidence type="ECO:0000259" key="4">
    <source>
        <dbReference type="PROSITE" id="PS51388"/>
    </source>
</evidence>
<dbReference type="InterPro" id="IPR020850">
    <property type="entry name" value="GED_dom"/>
</dbReference>
<dbReference type="EMBL" id="PVWQ01000005">
    <property type="protein sequence ID" value="RDW81158.1"/>
    <property type="molecule type" value="Genomic_DNA"/>
</dbReference>
<evidence type="ECO:0000256" key="2">
    <source>
        <dbReference type="ARBA" id="ARBA00023134"/>
    </source>
</evidence>
<feature type="compositionally biased region" description="Basic and acidic residues" evidence="3">
    <location>
        <begin position="796"/>
        <end position="806"/>
    </location>
</feature>
<dbReference type="GeneID" id="38115085"/>
<name>A0A3D8S4F6_9EURO</name>
<dbReference type="GO" id="GO:0003924">
    <property type="term" value="F:GTPase activity"/>
    <property type="evidence" value="ECO:0007669"/>
    <property type="project" value="InterPro"/>
</dbReference>
<dbReference type="Pfam" id="PF00350">
    <property type="entry name" value="Dynamin_N"/>
    <property type="match status" value="1"/>
</dbReference>
<dbReference type="InterPro" id="IPR003130">
    <property type="entry name" value="GED"/>
</dbReference>
<feature type="region of interest" description="Disordered" evidence="3">
    <location>
        <begin position="479"/>
        <end position="498"/>
    </location>
</feature>
<dbReference type="InterPro" id="IPR045063">
    <property type="entry name" value="Dynamin_N"/>
</dbReference>
<dbReference type="Gene3D" id="1.20.120.1240">
    <property type="entry name" value="Dynamin, middle domain"/>
    <property type="match status" value="1"/>
</dbReference>
<evidence type="ECO:0000313" key="7">
    <source>
        <dbReference type="Proteomes" id="UP000256690"/>
    </source>
</evidence>
<dbReference type="PANTHER" id="PTHR11566:SF131">
    <property type="entry name" value="GTPASE, PUTATIVE (AFU_ORTHOLOGUE AFUA_6G07630)-RELATED"/>
    <property type="match status" value="1"/>
</dbReference>
<keyword evidence="1" id="KW-0547">Nucleotide-binding</keyword>
<evidence type="ECO:0008006" key="8">
    <source>
        <dbReference type="Google" id="ProtNLM"/>
    </source>
</evidence>
<dbReference type="Pfam" id="PF01031">
    <property type="entry name" value="Dynamin_M"/>
    <property type="match status" value="1"/>
</dbReference>
<dbReference type="InterPro" id="IPR001401">
    <property type="entry name" value="Dynamin_GTPase"/>
</dbReference>
<evidence type="ECO:0000256" key="1">
    <source>
        <dbReference type="ARBA" id="ARBA00022741"/>
    </source>
</evidence>
<protein>
    <recommendedName>
        <fullName evidence="8">Dynamin family protein</fullName>
    </recommendedName>
</protein>
<dbReference type="RefSeq" id="XP_026604211.1">
    <property type="nucleotide sequence ID" value="XM_026746731.1"/>
</dbReference>
<evidence type="ECO:0000313" key="6">
    <source>
        <dbReference type="EMBL" id="RDW81158.1"/>
    </source>
</evidence>
<dbReference type="GO" id="GO:0005525">
    <property type="term" value="F:GTP binding"/>
    <property type="evidence" value="ECO:0007669"/>
    <property type="project" value="InterPro"/>
</dbReference>
<feature type="domain" description="Dynamin-type G" evidence="5">
    <location>
        <begin position="49"/>
        <end position="370"/>
    </location>
</feature>
<dbReference type="Proteomes" id="UP000256690">
    <property type="component" value="Unassembled WGS sequence"/>
</dbReference>
<dbReference type="GO" id="GO:0031623">
    <property type="term" value="P:receptor internalization"/>
    <property type="evidence" value="ECO:0007669"/>
    <property type="project" value="TreeGrafter"/>
</dbReference>
<keyword evidence="7" id="KW-1185">Reference proteome</keyword>
<dbReference type="STRING" id="1810919.A0A3D8S4F6"/>
<feature type="region of interest" description="Disordered" evidence="3">
    <location>
        <begin position="773"/>
        <end position="806"/>
    </location>
</feature>
<dbReference type="InterPro" id="IPR000375">
    <property type="entry name" value="Dynamin_stalk"/>
</dbReference>
<proteinExistence type="predicted"/>
<dbReference type="InterPro" id="IPR022812">
    <property type="entry name" value="Dynamin"/>
</dbReference>
<dbReference type="GO" id="GO:0005886">
    <property type="term" value="C:plasma membrane"/>
    <property type="evidence" value="ECO:0007669"/>
    <property type="project" value="TreeGrafter"/>
</dbReference>
<dbReference type="Gene3D" id="3.40.50.300">
    <property type="entry name" value="P-loop containing nucleotide triphosphate hydrolases"/>
    <property type="match status" value="1"/>
</dbReference>
<dbReference type="PRINTS" id="PR00195">
    <property type="entry name" value="DYNAMIN"/>
</dbReference>
<dbReference type="Pfam" id="PF02212">
    <property type="entry name" value="GED"/>
    <property type="match status" value="1"/>
</dbReference>
<dbReference type="GO" id="GO:0005737">
    <property type="term" value="C:cytoplasm"/>
    <property type="evidence" value="ECO:0007669"/>
    <property type="project" value="TreeGrafter"/>
</dbReference>